<keyword evidence="2" id="KW-1185">Reference proteome</keyword>
<dbReference type="EMBL" id="AODE01000019">
    <property type="protein sequence ID" value="EUJ29374.1"/>
    <property type="molecule type" value="Genomic_DNA"/>
</dbReference>
<reference evidence="1 2" key="1">
    <citation type="journal article" date="2014" name="Int. J. Syst. Evol. Microbiol.">
        <title>Listeria floridensis sp. nov., Listeria aquatica sp. nov., Listeria cornellensis sp. nov., Listeria riparia sp. nov. and Listeria grandensis sp. nov., from agricultural and natural environments.</title>
        <authorList>
            <person name="den Bakker H.C."/>
            <person name="Warchocki S."/>
            <person name="Wright E.M."/>
            <person name="Allred A.F."/>
            <person name="Ahlstrom C."/>
            <person name="Manuel C.S."/>
            <person name="Stasiewicz M.J."/>
            <person name="Burrell A."/>
            <person name="Roof S."/>
            <person name="Strawn L."/>
            <person name="Fortes E.D."/>
            <person name="Nightingale K.K."/>
            <person name="Kephart D."/>
            <person name="Wiedmann M."/>
        </authorList>
    </citation>
    <scope>NUCLEOTIDE SEQUENCE [LARGE SCALE GENOMIC DNA]</scope>
    <source>
        <strain evidence="2">FSL F6-969</strain>
    </source>
</reference>
<comment type="caution">
    <text evidence="1">The sequence shown here is derived from an EMBL/GenBank/DDBJ whole genome shotgun (WGS) entry which is preliminary data.</text>
</comment>
<gene>
    <name evidence="1" type="ORF">PCORN_09292</name>
</gene>
<dbReference type="AlphaFoldDB" id="W7BRL3"/>
<sequence length="139" mass="15808">MTFNRLDVLDDALKWEIGTISAASGSLVSATNRIRSQMILLESGTIIDLINFEKFQMTILIYDMEGQYINTTGWIRERYQAESTRYYAIVLANTNNSSLVGLVNDVSAQLQLVTPDKLELSICESRLDAQKKTRLYNEF</sequence>
<proteinExistence type="predicted"/>
<organism evidence="1 2">
    <name type="scientific">Listeria cornellensis FSL F6-0969</name>
    <dbReference type="NCBI Taxonomy" id="1265820"/>
    <lineage>
        <taxon>Bacteria</taxon>
        <taxon>Bacillati</taxon>
        <taxon>Bacillota</taxon>
        <taxon>Bacilli</taxon>
        <taxon>Bacillales</taxon>
        <taxon>Listeriaceae</taxon>
        <taxon>Listeria</taxon>
    </lineage>
</organism>
<accession>W7BRL3</accession>
<protein>
    <submittedName>
        <fullName evidence="1">Uncharacterized protein</fullName>
    </submittedName>
</protein>
<evidence type="ECO:0000313" key="1">
    <source>
        <dbReference type="EMBL" id="EUJ29374.1"/>
    </source>
</evidence>
<dbReference type="Proteomes" id="UP000019254">
    <property type="component" value="Unassembled WGS sequence"/>
</dbReference>
<evidence type="ECO:0000313" key="2">
    <source>
        <dbReference type="Proteomes" id="UP000019254"/>
    </source>
</evidence>
<dbReference type="STRING" id="1265820.PCORN_09292"/>
<name>W7BRL3_9LIST</name>
<dbReference type="RefSeq" id="WP_036079253.1">
    <property type="nucleotide sequence ID" value="NZ_AODE01000019.1"/>
</dbReference>